<keyword evidence="7" id="KW-0175">Coiled coil</keyword>
<gene>
    <name evidence="9" type="ORF">BOTBODRAFT_67652</name>
</gene>
<evidence type="ECO:0000256" key="7">
    <source>
        <dbReference type="SAM" id="Coils"/>
    </source>
</evidence>
<feature type="coiled-coil region" evidence="7">
    <location>
        <begin position="152"/>
        <end position="209"/>
    </location>
</feature>
<keyword evidence="3 6" id="KW-0472">Membrane</keyword>
<comment type="subcellular location">
    <subcellularLocation>
        <location evidence="1 6">Cytoplasmic vesicle membrane</location>
        <topology evidence="1 6">Peripheral membrane protein</topology>
        <orientation evidence="1 6">Cytoplasmic side</orientation>
    </subcellularLocation>
    <subcellularLocation>
        <location evidence="6">Membrane</location>
        <location evidence="6">Coated pit</location>
        <topology evidence="6">Peripheral membrane protein</topology>
        <orientation evidence="6">Cytoplasmic side</orientation>
    </subcellularLocation>
    <text evidence="6">Cytoplasmic face of coated pits and vesicles.</text>
</comment>
<dbReference type="EMBL" id="KL198053">
    <property type="protein sequence ID" value="KDQ11961.1"/>
    <property type="molecule type" value="Genomic_DNA"/>
</dbReference>
<feature type="compositionally biased region" description="Low complexity" evidence="8">
    <location>
        <begin position="60"/>
        <end position="72"/>
    </location>
</feature>
<evidence type="ECO:0000256" key="1">
    <source>
        <dbReference type="ARBA" id="ARBA00004180"/>
    </source>
</evidence>
<evidence type="ECO:0000256" key="2">
    <source>
        <dbReference type="ARBA" id="ARBA00005263"/>
    </source>
</evidence>
<dbReference type="GO" id="GO:0030130">
    <property type="term" value="C:clathrin coat of trans-Golgi network vesicle"/>
    <property type="evidence" value="ECO:0007669"/>
    <property type="project" value="InterPro"/>
</dbReference>
<comment type="similarity">
    <text evidence="2 6">Belongs to the clathrin light chain family.</text>
</comment>
<dbReference type="GO" id="GO:0030132">
    <property type="term" value="C:clathrin coat of coated pit"/>
    <property type="evidence" value="ECO:0007669"/>
    <property type="project" value="InterPro"/>
</dbReference>
<dbReference type="OrthoDB" id="5512at2759"/>
<evidence type="ECO:0000256" key="6">
    <source>
        <dbReference type="RuleBase" id="RU363137"/>
    </source>
</evidence>
<feature type="region of interest" description="Disordered" evidence="8">
    <location>
        <begin position="101"/>
        <end position="147"/>
    </location>
</feature>
<reference evidence="10" key="1">
    <citation type="journal article" date="2014" name="Proc. Natl. Acad. Sci. U.S.A.">
        <title>Extensive sampling of basidiomycete genomes demonstrates inadequacy of the white-rot/brown-rot paradigm for wood decay fungi.</title>
        <authorList>
            <person name="Riley R."/>
            <person name="Salamov A.A."/>
            <person name="Brown D.W."/>
            <person name="Nagy L.G."/>
            <person name="Floudas D."/>
            <person name="Held B.W."/>
            <person name="Levasseur A."/>
            <person name="Lombard V."/>
            <person name="Morin E."/>
            <person name="Otillar R."/>
            <person name="Lindquist E.A."/>
            <person name="Sun H."/>
            <person name="LaButti K.M."/>
            <person name="Schmutz J."/>
            <person name="Jabbour D."/>
            <person name="Luo H."/>
            <person name="Baker S.E."/>
            <person name="Pisabarro A.G."/>
            <person name="Walton J.D."/>
            <person name="Blanchette R.A."/>
            <person name="Henrissat B."/>
            <person name="Martin F."/>
            <person name="Cullen D."/>
            <person name="Hibbett D.S."/>
            <person name="Grigoriev I.V."/>
        </authorList>
    </citation>
    <scope>NUCLEOTIDE SEQUENCE [LARGE SCALE GENOMIC DNA]</scope>
    <source>
        <strain evidence="10">FD-172 SS1</strain>
    </source>
</reference>
<evidence type="ECO:0000256" key="8">
    <source>
        <dbReference type="SAM" id="MobiDB-lite"/>
    </source>
</evidence>
<dbReference type="Proteomes" id="UP000027195">
    <property type="component" value="Unassembled WGS sequence"/>
</dbReference>
<dbReference type="STRING" id="930990.A0A067MK74"/>
<dbReference type="InParanoid" id="A0A067MK74"/>
<dbReference type="InterPro" id="IPR000996">
    <property type="entry name" value="Clathrin_L-chain"/>
</dbReference>
<name>A0A067MK74_BOTB1</name>
<keyword evidence="4 6" id="KW-0168">Coated pit</keyword>
<dbReference type="GO" id="GO:0005198">
    <property type="term" value="F:structural molecule activity"/>
    <property type="evidence" value="ECO:0007669"/>
    <property type="project" value="InterPro"/>
</dbReference>
<evidence type="ECO:0000256" key="5">
    <source>
        <dbReference type="ARBA" id="ARBA00023329"/>
    </source>
</evidence>
<evidence type="ECO:0000313" key="9">
    <source>
        <dbReference type="EMBL" id="KDQ11961.1"/>
    </source>
</evidence>
<dbReference type="PANTHER" id="PTHR10639:SF7">
    <property type="entry name" value="CLATHRIN LIGHT CHAIN"/>
    <property type="match status" value="1"/>
</dbReference>
<accession>A0A067MK74</accession>
<dbReference type="GO" id="GO:0006886">
    <property type="term" value="P:intracellular protein transport"/>
    <property type="evidence" value="ECO:0007669"/>
    <property type="project" value="InterPro"/>
</dbReference>
<evidence type="ECO:0000256" key="4">
    <source>
        <dbReference type="ARBA" id="ARBA00023176"/>
    </source>
</evidence>
<dbReference type="HOGENOM" id="CLU_069856_1_0_1"/>
<keyword evidence="10" id="KW-1185">Reference proteome</keyword>
<feature type="region of interest" description="Disordered" evidence="8">
    <location>
        <begin position="17"/>
        <end position="81"/>
    </location>
</feature>
<dbReference type="AlphaFoldDB" id="A0A067MK74"/>
<dbReference type="GO" id="GO:0072583">
    <property type="term" value="P:clathrin-dependent endocytosis"/>
    <property type="evidence" value="ECO:0007669"/>
    <property type="project" value="TreeGrafter"/>
</dbReference>
<keyword evidence="5 6" id="KW-0968">Cytoplasmic vesicle</keyword>
<dbReference type="Pfam" id="PF01086">
    <property type="entry name" value="Clathrin_lg_ch"/>
    <property type="match status" value="1"/>
</dbReference>
<evidence type="ECO:0000313" key="10">
    <source>
        <dbReference type="Proteomes" id="UP000027195"/>
    </source>
</evidence>
<protein>
    <recommendedName>
        <fullName evidence="6">Clathrin light chain</fullName>
    </recommendedName>
</protein>
<dbReference type="GO" id="GO:0032050">
    <property type="term" value="F:clathrin heavy chain binding"/>
    <property type="evidence" value="ECO:0007669"/>
    <property type="project" value="TreeGrafter"/>
</dbReference>
<dbReference type="PANTHER" id="PTHR10639">
    <property type="entry name" value="CLATHRIN LIGHT CHAIN"/>
    <property type="match status" value="1"/>
</dbReference>
<organism evidence="9 10">
    <name type="scientific">Botryobasidium botryosum (strain FD-172 SS1)</name>
    <dbReference type="NCBI Taxonomy" id="930990"/>
    <lineage>
        <taxon>Eukaryota</taxon>
        <taxon>Fungi</taxon>
        <taxon>Dikarya</taxon>
        <taxon>Basidiomycota</taxon>
        <taxon>Agaricomycotina</taxon>
        <taxon>Agaricomycetes</taxon>
        <taxon>Cantharellales</taxon>
        <taxon>Botryobasidiaceae</taxon>
        <taxon>Botryobasidium</taxon>
    </lineage>
</organism>
<proteinExistence type="inferred from homology"/>
<comment type="function">
    <text evidence="6">Clathrin is the major protein of the polyhedral coat of coated pits and vesicles.</text>
</comment>
<sequence length="274" mass="29722">MSDDFLAREAAILGSNFDSAFSSGGPGGGSGGAEIDFDRAAAAFPDIDLDGDVPAPPPASSQNQNFSASSDGFDFDFDQPAPAVKVTGDDELDAFESQFPELGDSYASPPPFAQSQASFRADSGVHIPSAPISREPSAFSAPQTFEEEPEVIKEWRRKQAEAIAAREEAAERKRQDTISKAERAIDEFYEDYNAKKERSIKENKENEAEYLNSLNDSLTAGTTWSRICDYIELQNSQSKTLARSGAGTTDLTRFKEVLLRLRREGDHAPGAAGY</sequence>
<evidence type="ECO:0000256" key="3">
    <source>
        <dbReference type="ARBA" id="ARBA00023136"/>
    </source>
</evidence>